<dbReference type="Proteomes" id="UP000824192">
    <property type="component" value="Unassembled WGS sequence"/>
</dbReference>
<feature type="non-terminal residue" evidence="3">
    <location>
        <position position="1"/>
    </location>
</feature>
<dbReference type="Pfam" id="PF03816">
    <property type="entry name" value="LytR_cpsA_psr"/>
    <property type="match status" value="1"/>
</dbReference>
<reference evidence="3" key="1">
    <citation type="journal article" date="2021" name="PeerJ">
        <title>Extensive microbial diversity within the chicken gut microbiome revealed by metagenomics and culture.</title>
        <authorList>
            <person name="Gilroy R."/>
            <person name="Ravi A."/>
            <person name="Getino M."/>
            <person name="Pursley I."/>
            <person name="Horton D.L."/>
            <person name="Alikhan N.F."/>
            <person name="Baker D."/>
            <person name="Gharbi K."/>
            <person name="Hall N."/>
            <person name="Watson M."/>
            <person name="Adriaenssens E.M."/>
            <person name="Foster-Nyarko E."/>
            <person name="Jarju S."/>
            <person name="Secka A."/>
            <person name="Antonio M."/>
            <person name="Oren A."/>
            <person name="Chaudhuri R.R."/>
            <person name="La Ragione R."/>
            <person name="Hildebrand F."/>
            <person name="Pallen M.J."/>
        </authorList>
    </citation>
    <scope>NUCLEOTIDE SEQUENCE</scope>
    <source>
        <strain evidence="3">ChiGjej6B6-1540</strain>
    </source>
</reference>
<organism evidence="3 4">
    <name type="scientific">Candidatus Flavonifractor merdipullorum</name>
    <dbReference type="NCBI Taxonomy" id="2838590"/>
    <lineage>
        <taxon>Bacteria</taxon>
        <taxon>Bacillati</taxon>
        <taxon>Bacillota</taxon>
        <taxon>Clostridia</taxon>
        <taxon>Eubacteriales</taxon>
        <taxon>Oscillospiraceae</taxon>
        <taxon>Flavonifractor</taxon>
    </lineage>
</organism>
<feature type="domain" description="Cell envelope-related transcriptional attenuator" evidence="2">
    <location>
        <begin position="10"/>
        <end position="159"/>
    </location>
</feature>
<dbReference type="PANTHER" id="PTHR33392">
    <property type="entry name" value="POLYISOPRENYL-TEICHOIC ACID--PEPTIDOGLYCAN TEICHOIC ACID TRANSFERASE TAGU"/>
    <property type="match status" value="1"/>
</dbReference>
<accession>A0A9D1RU03</accession>
<protein>
    <submittedName>
        <fullName evidence="3">LCP family protein</fullName>
    </submittedName>
</protein>
<sequence length="255" mass="28021">LAASDQVSGNSDTIMVACYDADAQTVGLVSIPRDTFVAQRPYRINASYQNGVDALRDTVSRMLGIPIDYYITVDVSGFVQLVDCVGGIDFEIPVNMSYDDPVQDLHIHFSAGMTHLDGQAAMEVCRFRHNNYGERQVAYSDVERTQTQQAVLSLIAQKVLANPQKLPDYVELFHASVKTDLSLSDCLWLAQSAAGMDPETDLSSATLPGDGTASYQGYTWLYELDPDETLRLVNQLLNPYDGPMTADLLDLAQIP</sequence>
<reference evidence="3" key="2">
    <citation type="submission" date="2021-04" db="EMBL/GenBank/DDBJ databases">
        <authorList>
            <person name="Gilroy R."/>
        </authorList>
    </citation>
    <scope>NUCLEOTIDE SEQUENCE</scope>
    <source>
        <strain evidence="3">ChiGjej6B6-1540</strain>
    </source>
</reference>
<dbReference type="NCBIfam" id="TIGR00350">
    <property type="entry name" value="lytR_cpsA_psr"/>
    <property type="match status" value="1"/>
</dbReference>
<evidence type="ECO:0000313" key="4">
    <source>
        <dbReference type="Proteomes" id="UP000824192"/>
    </source>
</evidence>
<dbReference type="EMBL" id="DXGA01000134">
    <property type="protein sequence ID" value="HIW94159.1"/>
    <property type="molecule type" value="Genomic_DNA"/>
</dbReference>
<evidence type="ECO:0000256" key="1">
    <source>
        <dbReference type="ARBA" id="ARBA00006068"/>
    </source>
</evidence>
<proteinExistence type="inferred from homology"/>
<gene>
    <name evidence="3" type="ORF">H9868_06410</name>
</gene>
<dbReference type="InterPro" id="IPR050922">
    <property type="entry name" value="LytR/CpsA/Psr_CW_biosynth"/>
</dbReference>
<comment type="caution">
    <text evidence="3">The sequence shown here is derived from an EMBL/GenBank/DDBJ whole genome shotgun (WGS) entry which is preliminary data.</text>
</comment>
<dbReference type="Gene3D" id="3.40.630.190">
    <property type="entry name" value="LCP protein"/>
    <property type="match status" value="1"/>
</dbReference>
<dbReference type="PANTHER" id="PTHR33392:SF6">
    <property type="entry name" value="POLYISOPRENYL-TEICHOIC ACID--PEPTIDOGLYCAN TEICHOIC ACID TRANSFERASE TAGU"/>
    <property type="match status" value="1"/>
</dbReference>
<dbReference type="InterPro" id="IPR004474">
    <property type="entry name" value="LytR_CpsA_psr"/>
</dbReference>
<name>A0A9D1RU03_9FIRM</name>
<dbReference type="AlphaFoldDB" id="A0A9D1RU03"/>
<evidence type="ECO:0000259" key="2">
    <source>
        <dbReference type="Pfam" id="PF03816"/>
    </source>
</evidence>
<evidence type="ECO:0000313" key="3">
    <source>
        <dbReference type="EMBL" id="HIW94159.1"/>
    </source>
</evidence>
<comment type="similarity">
    <text evidence="1">Belongs to the LytR/CpsA/Psr (LCP) family.</text>
</comment>